<protein>
    <submittedName>
        <fullName evidence="1">Uncharacterized protein</fullName>
    </submittedName>
</protein>
<comment type="caution">
    <text evidence="1">The sequence shown here is derived from an EMBL/GenBank/DDBJ whole genome shotgun (WGS) entry which is preliminary data.</text>
</comment>
<accession>A0ACB8ZTY4</accession>
<keyword evidence="2" id="KW-1185">Reference proteome</keyword>
<evidence type="ECO:0000313" key="1">
    <source>
        <dbReference type="EMBL" id="KAI3700668.1"/>
    </source>
</evidence>
<organism evidence="1 2">
    <name type="scientific">Cichorium intybus</name>
    <name type="common">Chicory</name>
    <dbReference type="NCBI Taxonomy" id="13427"/>
    <lineage>
        <taxon>Eukaryota</taxon>
        <taxon>Viridiplantae</taxon>
        <taxon>Streptophyta</taxon>
        <taxon>Embryophyta</taxon>
        <taxon>Tracheophyta</taxon>
        <taxon>Spermatophyta</taxon>
        <taxon>Magnoliopsida</taxon>
        <taxon>eudicotyledons</taxon>
        <taxon>Gunneridae</taxon>
        <taxon>Pentapetalae</taxon>
        <taxon>asterids</taxon>
        <taxon>campanulids</taxon>
        <taxon>Asterales</taxon>
        <taxon>Asteraceae</taxon>
        <taxon>Cichorioideae</taxon>
        <taxon>Cichorieae</taxon>
        <taxon>Cichoriinae</taxon>
        <taxon>Cichorium</taxon>
    </lineage>
</organism>
<reference evidence="2" key="1">
    <citation type="journal article" date="2022" name="Mol. Ecol. Resour.">
        <title>The genomes of chicory, endive, great burdock and yacon provide insights into Asteraceae palaeo-polyploidization history and plant inulin production.</title>
        <authorList>
            <person name="Fan W."/>
            <person name="Wang S."/>
            <person name="Wang H."/>
            <person name="Wang A."/>
            <person name="Jiang F."/>
            <person name="Liu H."/>
            <person name="Zhao H."/>
            <person name="Xu D."/>
            <person name="Zhang Y."/>
        </authorList>
    </citation>
    <scope>NUCLEOTIDE SEQUENCE [LARGE SCALE GENOMIC DNA]</scope>
    <source>
        <strain evidence="2">cv. Punajuju</strain>
    </source>
</reference>
<sequence>MDGWEEWSTNNSGVVDTAFPCLQELRIERCPNLVRVSLEPLPSLRVLTIRGCGHEVLRSLVRLASSVTKLNINDIAGLNDQVWGGVIEYLGEVKELRMSGCNEIKCLWESEAEASKVLVNLSKLDVSSCSKLVSLGKKKEDNCGSNLTSLTSLSIRNCHTLKHCSCPNSLKSLSIVNCNKLLEKKKKKKELEKKLEGGHGLINSSLLLLESLRLHNWPKLKSITQLSSFNHLRNLMIKDCPNVESFPDHEIDCKISLFAEVMLLSETKNRSAVVLVWGRWCLLYLVLLKVESCIG</sequence>
<dbReference type="Proteomes" id="UP001055811">
    <property type="component" value="Linkage Group LG08"/>
</dbReference>
<dbReference type="EMBL" id="CM042016">
    <property type="protein sequence ID" value="KAI3700668.1"/>
    <property type="molecule type" value="Genomic_DNA"/>
</dbReference>
<name>A0ACB8ZTY4_CICIN</name>
<evidence type="ECO:0000313" key="2">
    <source>
        <dbReference type="Proteomes" id="UP001055811"/>
    </source>
</evidence>
<reference evidence="1 2" key="2">
    <citation type="journal article" date="2022" name="Mol. Ecol. Resour.">
        <title>The genomes of chicory, endive, great burdock and yacon provide insights into Asteraceae paleo-polyploidization history and plant inulin production.</title>
        <authorList>
            <person name="Fan W."/>
            <person name="Wang S."/>
            <person name="Wang H."/>
            <person name="Wang A."/>
            <person name="Jiang F."/>
            <person name="Liu H."/>
            <person name="Zhao H."/>
            <person name="Xu D."/>
            <person name="Zhang Y."/>
        </authorList>
    </citation>
    <scope>NUCLEOTIDE SEQUENCE [LARGE SCALE GENOMIC DNA]</scope>
    <source>
        <strain evidence="2">cv. Punajuju</strain>
        <tissue evidence="1">Leaves</tissue>
    </source>
</reference>
<gene>
    <name evidence="1" type="ORF">L2E82_45305</name>
</gene>
<proteinExistence type="predicted"/>